<evidence type="ECO:0000313" key="1">
    <source>
        <dbReference type="EMBL" id="PQJ95314.1"/>
    </source>
</evidence>
<dbReference type="Proteomes" id="UP000239936">
    <property type="component" value="Unassembled WGS sequence"/>
</dbReference>
<organism evidence="1 2">
    <name type="scientific">Chromatium okenii</name>
    <dbReference type="NCBI Taxonomy" id="61644"/>
    <lineage>
        <taxon>Bacteria</taxon>
        <taxon>Pseudomonadati</taxon>
        <taxon>Pseudomonadota</taxon>
        <taxon>Gammaproteobacteria</taxon>
        <taxon>Chromatiales</taxon>
        <taxon>Chromatiaceae</taxon>
        <taxon>Chromatium</taxon>
    </lineage>
</organism>
<name>A0A2S7XNK1_9GAMM</name>
<dbReference type="AlphaFoldDB" id="A0A2S7XNK1"/>
<keyword evidence="2" id="KW-1185">Reference proteome</keyword>
<evidence type="ECO:0000313" key="2">
    <source>
        <dbReference type="Proteomes" id="UP000239936"/>
    </source>
</evidence>
<dbReference type="EMBL" id="PPGH01000037">
    <property type="protein sequence ID" value="PQJ95314.1"/>
    <property type="molecule type" value="Genomic_DNA"/>
</dbReference>
<proteinExistence type="predicted"/>
<sequence>MLYWKKTLIIRFNLFGMVALSSRIEVHYLSRKSFLNLVYLMTQKITLGELFHKTQWIGKRRR</sequence>
<accession>A0A2S7XNK1</accession>
<protein>
    <submittedName>
        <fullName evidence="1">Uncharacterized protein</fullName>
    </submittedName>
</protein>
<gene>
    <name evidence="1" type="ORF">CXB77_13810</name>
</gene>
<comment type="caution">
    <text evidence="1">The sequence shown here is derived from an EMBL/GenBank/DDBJ whole genome shotgun (WGS) entry which is preliminary data.</text>
</comment>
<reference evidence="1 2" key="1">
    <citation type="submission" date="2018-01" db="EMBL/GenBank/DDBJ databases">
        <title>The complete genome sequence of Chromatium okenii LaCa, a purple sulfur bacterium with a turbulent life.</title>
        <authorList>
            <person name="Luedin S.M."/>
            <person name="Liechti N."/>
            <person name="Storelli N."/>
            <person name="Danza F."/>
            <person name="Wittwer M."/>
            <person name="Pothier J.F."/>
            <person name="Tonolla M.A."/>
        </authorList>
    </citation>
    <scope>NUCLEOTIDE SEQUENCE [LARGE SCALE GENOMIC DNA]</scope>
    <source>
        <strain evidence="1 2">LaCa</strain>
    </source>
</reference>